<dbReference type="NCBIfam" id="NF003300">
    <property type="entry name" value="PRK04296.1-5"/>
    <property type="match status" value="1"/>
</dbReference>
<dbReference type="InterPro" id="IPR001267">
    <property type="entry name" value="Thymidine_kinase"/>
</dbReference>
<evidence type="ECO:0000256" key="10">
    <source>
        <dbReference type="RuleBase" id="RU004165"/>
    </source>
</evidence>
<keyword evidence="3 8" id="KW-0237">DNA synthesis</keyword>
<dbReference type="Gene3D" id="3.30.60.20">
    <property type="match status" value="1"/>
</dbReference>
<evidence type="ECO:0000313" key="12">
    <source>
        <dbReference type="Proteomes" id="UP001595841"/>
    </source>
</evidence>
<feature type="binding site" evidence="8">
    <location>
        <position position="158"/>
    </location>
    <ligand>
        <name>Zn(2+)</name>
        <dbReference type="ChEBI" id="CHEBI:29105"/>
    </ligand>
</feature>
<feature type="binding site" evidence="8">
    <location>
        <position position="156"/>
    </location>
    <ligand>
        <name>Zn(2+)</name>
        <dbReference type="ChEBI" id="CHEBI:29105"/>
    </ligand>
</feature>
<evidence type="ECO:0000256" key="9">
    <source>
        <dbReference type="RuleBase" id="RU000544"/>
    </source>
</evidence>
<keyword evidence="6 8" id="KW-0418">Kinase</keyword>
<organism evidence="11 12">
    <name type="scientific">Flagellimonas marina</name>
    <dbReference type="NCBI Taxonomy" id="1775168"/>
    <lineage>
        <taxon>Bacteria</taxon>
        <taxon>Pseudomonadati</taxon>
        <taxon>Bacteroidota</taxon>
        <taxon>Flavobacteriia</taxon>
        <taxon>Flavobacteriales</taxon>
        <taxon>Flavobacteriaceae</taxon>
        <taxon>Flagellimonas</taxon>
    </lineage>
</organism>
<dbReference type="HAMAP" id="MF_00124">
    <property type="entry name" value="Thymidine_kinase"/>
    <property type="match status" value="1"/>
</dbReference>
<dbReference type="Proteomes" id="UP001595841">
    <property type="component" value="Unassembled WGS sequence"/>
</dbReference>
<feature type="binding site" evidence="8">
    <location>
        <position position="193"/>
    </location>
    <ligand>
        <name>Zn(2+)</name>
        <dbReference type="ChEBI" id="CHEBI:29105"/>
    </ligand>
</feature>
<comment type="subcellular location">
    <subcellularLocation>
        <location evidence="8">Cytoplasm</location>
    </subcellularLocation>
</comment>
<evidence type="ECO:0000256" key="6">
    <source>
        <dbReference type="ARBA" id="ARBA00022777"/>
    </source>
</evidence>
<keyword evidence="5 8" id="KW-0547">Nucleotide-binding</keyword>
<keyword evidence="8" id="KW-0479">Metal-binding</keyword>
<dbReference type="Gene3D" id="3.40.50.300">
    <property type="entry name" value="P-loop containing nucleotide triphosphate hydrolases"/>
    <property type="match status" value="1"/>
</dbReference>
<keyword evidence="8" id="KW-0862">Zinc</keyword>
<reference evidence="12" key="1">
    <citation type="journal article" date="2019" name="Int. J. Syst. Evol. Microbiol.">
        <title>The Global Catalogue of Microorganisms (GCM) 10K type strain sequencing project: providing services to taxonomists for standard genome sequencing and annotation.</title>
        <authorList>
            <consortium name="The Broad Institute Genomics Platform"/>
            <consortium name="The Broad Institute Genome Sequencing Center for Infectious Disease"/>
            <person name="Wu L."/>
            <person name="Ma J."/>
        </authorList>
    </citation>
    <scope>NUCLEOTIDE SEQUENCE [LARGE SCALE GENOMIC DNA]</scope>
    <source>
        <strain evidence="12">CGMCC 1.15774</strain>
    </source>
</reference>
<dbReference type="InterPro" id="IPR027417">
    <property type="entry name" value="P-loop_NTPase"/>
</dbReference>
<comment type="catalytic activity">
    <reaction evidence="8 9">
        <text>thymidine + ATP = dTMP + ADP + H(+)</text>
        <dbReference type="Rhea" id="RHEA:19129"/>
        <dbReference type="ChEBI" id="CHEBI:15378"/>
        <dbReference type="ChEBI" id="CHEBI:17748"/>
        <dbReference type="ChEBI" id="CHEBI:30616"/>
        <dbReference type="ChEBI" id="CHEBI:63528"/>
        <dbReference type="ChEBI" id="CHEBI:456216"/>
        <dbReference type="EC" id="2.7.1.21"/>
    </reaction>
</comment>
<dbReference type="PANTHER" id="PTHR11441:SF0">
    <property type="entry name" value="THYMIDINE KINASE, CYTOSOLIC"/>
    <property type="match status" value="1"/>
</dbReference>
<comment type="subunit">
    <text evidence="8">Homotetramer.</text>
</comment>
<dbReference type="PIRSF" id="PIRSF035805">
    <property type="entry name" value="TK_cell"/>
    <property type="match status" value="1"/>
</dbReference>
<protein>
    <recommendedName>
        <fullName evidence="2 8">Thymidine kinase</fullName>
        <ecNumber evidence="2 8">2.7.1.21</ecNumber>
    </recommendedName>
</protein>
<sequence>MLDITKNSWVTDGLQLAKLYYHYASMNAGKSARLLTDAHNYKERGMRVVIYKPAIDTRTSNTVSSRIGLNEKCELIAPDMDLFWDIQRRNKIACIFVDEAQFLSKKNVFDLCRVVDELEIPVMAYGLRTDFQLNLFEGSYWLLAWADEIRELRGMCHCGRKATTVARIDAQGNFVTEGAQVEIGAEDKYVSLCRKHYHEKLLDTVGLNC</sequence>
<dbReference type="RefSeq" id="WP_379767496.1">
    <property type="nucleotide sequence ID" value="NZ_JBHSCL010000010.1"/>
</dbReference>
<keyword evidence="12" id="KW-1185">Reference proteome</keyword>
<feature type="binding site" evidence="8">
    <location>
        <begin position="98"/>
        <end position="101"/>
    </location>
    <ligand>
        <name>ATP</name>
        <dbReference type="ChEBI" id="CHEBI:30616"/>
    </ligand>
</feature>
<dbReference type="GO" id="GO:0004797">
    <property type="term" value="F:thymidine kinase activity"/>
    <property type="evidence" value="ECO:0007669"/>
    <property type="project" value="UniProtKB-EC"/>
</dbReference>
<evidence type="ECO:0000256" key="3">
    <source>
        <dbReference type="ARBA" id="ARBA00022634"/>
    </source>
</evidence>
<dbReference type="SUPFAM" id="SSF52540">
    <property type="entry name" value="P-loop containing nucleoside triphosphate hydrolases"/>
    <property type="match status" value="1"/>
</dbReference>
<dbReference type="SUPFAM" id="SSF57716">
    <property type="entry name" value="Glucocorticoid receptor-like (DNA-binding domain)"/>
    <property type="match status" value="1"/>
</dbReference>
<evidence type="ECO:0000256" key="1">
    <source>
        <dbReference type="ARBA" id="ARBA00007587"/>
    </source>
</evidence>
<proteinExistence type="inferred from homology"/>
<comment type="similarity">
    <text evidence="1 8 10">Belongs to the thymidine kinase family.</text>
</comment>
<evidence type="ECO:0000256" key="8">
    <source>
        <dbReference type="HAMAP-Rule" id="MF_00124"/>
    </source>
</evidence>
<comment type="caution">
    <text evidence="11">The sequence shown here is derived from an EMBL/GenBank/DDBJ whole genome shotgun (WGS) entry which is preliminary data.</text>
</comment>
<evidence type="ECO:0000256" key="7">
    <source>
        <dbReference type="ARBA" id="ARBA00022840"/>
    </source>
</evidence>
<evidence type="ECO:0000256" key="4">
    <source>
        <dbReference type="ARBA" id="ARBA00022679"/>
    </source>
</evidence>
<keyword evidence="8" id="KW-0963">Cytoplasm</keyword>
<feature type="binding site" evidence="8">
    <location>
        <position position="196"/>
    </location>
    <ligand>
        <name>Zn(2+)</name>
        <dbReference type="ChEBI" id="CHEBI:29105"/>
    </ligand>
</feature>
<evidence type="ECO:0000256" key="2">
    <source>
        <dbReference type="ARBA" id="ARBA00012118"/>
    </source>
</evidence>
<feature type="binding site" evidence="8">
    <location>
        <begin position="24"/>
        <end position="31"/>
    </location>
    <ligand>
        <name>ATP</name>
        <dbReference type="ChEBI" id="CHEBI:30616"/>
    </ligand>
</feature>
<dbReference type="EC" id="2.7.1.21" evidence="2 8"/>
<name>A0ABV8PPC4_9FLAO</name>
<dbReference type="EMBL" id="JBHSCL010000010">
    <property type="protein sequence ID" value="MFC4221984.1"/>
    <property type="molecule type" value="Genomic_DNA"/>
</dbReference>
<keyword evidence="7 8" id="KW-0067">ATP-binding</keyword>
<evidence type="ECO:0000313" key="11">
    <source>
        <dbReference type="EMBL" id="MFC4221984.1"/>
    </source>
</evidence>
<dbReference type="Pfam" id="PF00265">
    <property type="entry name" value="TK"/>
    <property type="match status" value="1"/>
</dbReference>
<dbReference type="InterPro" id="IPR020633">
    <property type="entry name" value="Thymidine_kinase_CS"/>
</dbReference>
<keyword evidence="4 8" id="KW-0808">Transferase</keyword>
<feature type="active site" description="Proton acceptor" evidence="8">
    <location>
        <position position="99"/>
    </location>
</feature>
<accession>A0ABV8PPC4</accession>
<dbReference type="PROSITE" id="PS00603">
    <property type="entry name" value="TK_CELLULAR_TYPE"/>
    <property type="match status" value="1"/>
</dbReference>
<dbReference type="PANTHER" id="PTHR11441">
    <property type="entry name" value="THYMIDINE KINASE"/>
    <property type="match status" value="1"/>
</dbReference>
<evidence type="ECO:0000256" key="5">
    <source>
        <dbReference type="ARBA" id="ARBA00022741"/>
    </source>
</evidence>
<gene>
    <name evidence="8" type="primary">tdk</name>
    <name evidence="11" type="ORF">ACFOWS_17660</name>
</gene>